<dbReference type="PRINTS" id="PR00727">
    <property type="entry name" value="LEADERPTASE"/>
</dbReference>
<evidence type="ECO:0000313" key="6">
    <source>
        <dbReference type="Proteomes" id="UP001252186"/>
    </source>
</evidence>
<accession>A0ABU2Y392</accession>
<feature type="transmembrane region" description="Helical" evidence="3">
    <location>
        <begin position="87"/>
        <end position="106"/>
    </location>
</feature>
<evidence type="ECO:0000259" key="4">
    <source>
        <dbReference type="Pfam" id="PF10502"/>
    </source>
</evidence>
<feature type="transmembrane region" description="Helical" evidence="3">
    <location>
        <begin position="126"/>
        <end position="144"/>
    </location>
</feature>
<gene>
    <name evidence="5" type="primary">lepB</name>
    <name evidence="5" type="ORF">RM519_04555</name>
</gene>
<comment type="caution">
    <text evidence="3">Lacks conserved residue(s) required for the propagation of feature annotation.</text>
</comment>
<comment type="caution">
    <text evidence="5">The sequence shown here is derived from an EMBL/GenBank/DDBJ whole genome shotgun (WGS) entry which is preliminary data.</text>
</comment>
<comment type="similarity">
    <text evidence="1 3">Belongs to the peptidase S26 family.</text>
</comment>
<reference evidence="5 6" key="1">
    <citation type="submission" date="2023-09" db="EMBL/GenBank/DDBJ databases">
        <authorList>
            <person name="Rey-Velasco X."/>
        </authorList>
    </citation>
    <scope>NUCLEOTIDE SEQUENCE [LARGE SCALE GENOMIC DNA]</scope>
    <source>
        <strain evidence="5 6">P050</strain>
    </source>
</reference>
<keyword evidence="5" id="KW-0689">Ribosomal protein</keyword>
<dbReference type="InterPro" id="IPR019533">
    <property type="entry name" value="Peptidase_S26"/>
</dbReference>
<dbReference type="PANTHER" id="PTHR43390">
    <property type="entry name" value="SIGNAL PEPTIDASE I"/>
    <property type="match status" value="1"/>
</dbReference>
<name>A0ABU2Y392_9FLAO</name>
<feature type="transmembrane region" description="Helical" evidence="3">
    <location>
        <begin position="55"/>
        <end position="75"/>
    </location>
</feature>
<keyword evidence="3 5" id="KW-0378">Hydrolase</keyword>
<keyword evidence="3" id="KW-1133">Transmembrane helix</keyword>
<feature type="transmembrane region" description="Helical" evidence="3">
    <location>
        <begin position="494"/>
        <end position="512"/>
    </location>
</feature>
<evidence type="ECO:0000256" key="1">
    <source>
        <dbReference type="ARBA" id="ARBA00009370"/>
    </source>
</evidence>
<proteinExistence type="inferred from homology"/>
<feature type="domain" description="Peptidase S26" evidence="4">
    <location>
        <begin position="124"/>
        <end position="279"/>
    </location>
</feature>
<comment type="subcellular location">
    <subcellularLocation>
        <location evidence="3">Membrane</location>
        <topology evidence="3">Single-pass type II membrane protein</topology>
    </subcellularLocation>
</comment>
<dbReference type="InterPro" id="IPR000223">
    <property type="entry name" value="Pept_S26A_signal_pept_1"/>
</dbReference>
<feature type="domain" description="Peptidase S26" evidence="4">
    <location>
        <begin position="381"/>
        <end position="463"/>
    </location>
</feature>
<dbReference type="Pfam" id="PF10502">
    <property type="entry name" value="Peptidase_S26"/>
    <property type="match status" value="2"/>
</dbReference>
<dbReference type="GO" id="GO:0009003">
    <property type="term" value="F:signal peptidase activity"/>
    <property type="evidence" value="ECO:0007669"/>
    <property type="project" value="UniProtKB-EC"/>
</dbReference>
<evidence type="ECO:0000256" key="3">
    <source>
        <dbReference type="RuleBase" id="RU362042"/>
    </source>
</evidence>
<dbReference type="GO" id="GO:0005840">
    <property type="term" value="C:ribosome"/>
    <property type="evidence" value="ECO:0007669"/>
    <property type="project" value="UniProtKB-KW"/>
</dbReference>
<dbReference type="Pfam" id="PF18936">
    <property type="entry name" value="DUF5684"/>
    <property type="match status" value="1"/>
</dbReference>
<evidence type="ECO:0000313" key="5">
    <source>
        <dbReference type="EMBL" id="MDT0552507.1"/>
    </source>
</evidence>
<organism evidence="5 6">
    <name type="scientific">Urechidicola vernalis</name>
    <dbReference type="NCBI Taxonomy" id="3075600"/>
    <lineage>
        <taxon>Bacteria</taxon>
        <taxon>Pseudomonadati</taxon>
        <taxon>Bacteroidota</taxon>
        <taxon>Flavobacteriia</taxon>
        <taxon>Flavobacteriales</taxon>
        <taxon>Flavobacteriaceae</taxon>
        <taxon>Urechidicola</taxon>
    </lineage>
</organism>
<keyword evidence="3" id="KW-0472">Membrane</keyword>
<dbReference type="NCBIfam" id="TIGR02227">
    <property type="entry name" value="sigpep_I_bact"/>
    <property type="match status" value="1"/>
</dbReference>
<dbReference type="Proteomes" id="UP001252186">
    <property type="component" value="Unassembled WGS sequence"/>
</dbReference>
<dbReference type="CDD" id="cd06530">
    <property type="entry name" value="S26_SPase_I"/>
    <property type="match status" value="2"/>
</dbReference>
<sequence>MTLIQLWLLFFAALQVIHFAGTWKLYVKAGRKSWEAAIPVYNAVILMKIINRPKWWVILLFIPIVNLLMFPILWIETIRSFGKNSRIDTTAVLLTFGLYIYYVNYATDVKYKEERSLQPQSSLGEWVSSIAFAIIAATLVHTYFMRPYTIPTSSLEKSLLIGDYLFVSKFHYGARIPMTPLALPMVHDSIPLTDKGSYNKQVQLPYMRLPGLQKIKRNEIVVFNWPADSLKWMWNDRSGKFTYKPIDKKTNYVKRCVAIAGDSLQIIDGDIYINGERSVMPDRAKPQFYHEVILNEGQNLSKRSVEVRYNVREYGRNRAGNLVLNVTDEEAALVRKNPAVKSITKLLEPAGNFDKRVFPHDSQYPWTQDNFGPIYIPKKGETVVLDQKSIPFYKHLIEEYEHHENVTFNGDEVYINGERVTNYTFKQDYYWMMGDNRQSSLDARFWGYVPFDHVVGKPVFIWMSWETNGDGIKNKIRWDRLFTTVHGEGKPRSYFYFFLGGLAIWLIYSNFIKKKKA</sequence>
<dbReference type="InterPro" id="IPR036286">
    <property type="entry name" value="LexA/Signal_pep-like_sf"/>
</dbReference>
<keyword evidence="3" id="KW-0645">Protease</keyword>
<evidence type="ECO:0000256" key="2">
    <source>
        <dbReference type="ARBA" id="ARBA00019232"/>
    </source>
</evidence>
<dbReference type="EC" id="3.4.21.89" evidence="3"/>
<dbReference type="RefSeq" id="WP_311592376.1">
    <property type="nucleotide sequence ID" value="NZ_JAVRHV010000001.1"/>
</dbReference>
<keyword evidence="5" id="KW-0687">Ribonucleoprotein</keyword>
<dbReference type="SUPFAM" id="SSF51306">
    <property type="entry name" value="LexA/Signal peptidase"/>
    <property type="match status" value="1"/>
</dbReference>
<dbReference type="Gene3D" id="2.10.109.10">
    <property type="entry name" value="Umud Fragment, subunit A"/>
    <property type="match status" value="2"/>
</dbReference>
<dbReference type="PANTHER" id="PTHR43390:SF1">
    <property type="entry name" value="CHLOROPLAST PROCESSING PEPTIDASE"/>
    <property type="match status" value="1"/>
</dbReference>
<keyword evidence="6" id="KW-1185">Reference proteome</keyword>
<keyword evidence="3" id="KW-0812">Transmembrane</keyword>
<dbReference type="InterPro" id="IPR043739">
    <property type="entry name" value="DUF5684"/>
</dbReference>
<protein>
    <recommendedName>
        <fullName evidence="2 3">Signal peptidase I</fullName>
        <ecNumber evidence="3">3.4.21.89</ecNumber>
    </recommendedName>
</protein>
<comment type="catalytic activity">
    <reaction evidence="3">
        <text>Cleavage of hydrophobic, N-terminal signal or leader sequences from secreted and periplasmic proteins.</text>
        <dbReference type="EC" id="3.4.21.89"/>
    </reaction>
</comment>
<dbReference type="EMBL" id="JAVRHV010000001">
    <property type="protein sequence ID" value="MDT0552507.1"/>
    <property type="molecule type" value="Genomic_DNA"/>
</dbReference>